<keyword evidence="2" id="KW-1185">Reference proteome</keyword>
<evidence type="ECO:0000313" key="2">
    <source>
        <dbReference type="Proteomes" id="UP000055024"/>
    </source>
</evidence>
<evidence type="ECO:0000313" key="1">
    <source>
        <dbReference type="EMBL" id="KRZ05512.1"/>
    </source>
</evidence>
<proteinExistence type="predicted"/>
<dbReference type="Proteomes" id="UP000055024">
    <property type="component" value="Unassembled WGS sequence"/>
</dbReference>
<protein>
    <submittedName>
        <fullName evidence="1">Uncharacterized protein</fullName>
    </submittedName>
</protein>
<dbReference type="AlphaFoldDB" id="A0A0V1H4D2"/>
<name>A0A0V1H4D2_9BILA</name>
<comment type="caution">
    <text evidence="1">The sequence shown here is derived from an EMBL/GenBank/DDBJ whole genome shotgun (WGS) entry which is preliminary data.</text>
</comment>
<gene>
    <name evidence="1" type="ORF">T11_12128</name>
</gene>
<sequence>MPYTNMRGLSLPVNAATRPCLILQGAQPLTKPLLNNFLIMNKNLFLSKASSPAEAQFGKSGNSNPVPGFGKVALNGQDQGCFEITNKFRRIKLDAKFFRFGMEHLKYPAIRWDNLKGLIPELVVTLSQQPQTSLGSENQYIIGQQMIYSGIWL</sequence>
<accession>A0A0V1H4D2</accession>
<organism evidence="1 2">
    <name type="scientific">Trichinella zimbabwensis</name>
    <dbReference type="NCBI Taxonomy" id="268475"/>
    <lineage>
        <taxon>Eukaryota</taxon>
        <taxon>Metazoa</taxon>
        <taxon>Ecdysozoa</taxon>
        <taxon>Nematoda</taxon>
        <taxon>Enoplea</taxon>
        <taxon>Dorylaimia</taxon>
        <taxon>Trichinellida</taxon>
        <taxon>Trichinellidae</taxon>
        <taxon>Trichinella</taxon>
    </lineage>
</organism>
<dbReference type="EMBL" id="JYDP01000138">
    <property type="protein sequence ID" value="KRZ05512.1"/>
    <property type="molecule type" value="Genomic_DNA"/>
</dbReference>
<reference evidence="1 2" key="1">
    <citation type="submission" date="2015-01" db="EMBL/GenBank/DDBJ databases">
        <title>Evolution of Trichinella species and genotypes.</title>
        <authorList>
            <person name="Korhonen P.K."/>
            <person name="Edoardo P."/>
            <person name="Giuseppe L.R."/>
            <person name="Gasser R.B."/>
        </authorList>
    </citation>
    <scope>NUCLEOTIDE SEQUENCE [LARGE SCALE GENOMIC DNA]</scope>
    <source>
        <strain evidence="1">ISS1029</strain>
    </source>
</reference>